<dbReference type="HOGENOM" id="CLU_2907302_0_0_1"/>
<name>A0A0D9V5N4_9ORYZ</name>
<protein>
    <submittedName>
        <fullName evidence="1">Uncharacterized protein</fullName>
    </submittedName>
</protein>
<dbReference type="EnsemblPlants" id="LPERR01G26530.1">
    <property type="protein sequence ID" value="LPERR01G26530.1"/>
    <property type="gene ID" value="LPERR01G26530"/>
</dbReference>
<organism evidence="1 2">
    <name type="scientific">Leersia perrieri</name>
    <dbReference type="NCBI Taxonomy" id="77586"/>
    <lineage>
        <taxon>Eukaryota</taxon>
        <taxon>Viridiplantae</taxon>
        <taxon>Streptophyta</taxon>
        <taxon>Embryophyta</taxon>
        <taxon>Tracheophyta</taxon>
        <taxon>Spermatophyta</taxon>
        <taxon>Magnoliopsida</taxon>
        <taxon>Liliopsida</taxon>
        <taxon>Poales</taxon>
        <taxon>Poaceae</taxon>
        <taxon>BOP clade</taxon>
        <taxon>Oryzoideae</taxon>
        <taxon>Oryzeae</taxon>
        <taxon>Oryzinae</taxon>
        <taxon>Leersia</taxon>
    </lineage>
</organism>
<evidence type="ECO:0000313" key="2">
    <source>
        <dbReference type="Proteomes" id="UP000032180"/>
    </source>
</evidence>
<reference evidence="1" key="3">
    <citation type="submission" date="2015-04" db="UniProtKB">
        <authorList>
            <consortium name="EnsemblPlants"/>
        </authorList>
    </citation>
    <scope>IDENTIFICATION</scope>
</reference>
<reference evidence="1 2" key="1">
    <citation type="submission" date="2012-08" db="EMBL/GenBank/DDBJ databases">
        <title>Oryza genome evolution.</title>
        <authorList>
            <person name="Wing R.A."/>
        </authorList>
    </citation>
    <scope>NUCLEOTIDE SEQUENCE</scope>
</reference>
<evidence type="ECO:0000313" key="1">
    <source>
        <dbReference type="EnsemblPlants" id="LPERR01G26530.1"/>
    </source>
</evidence>
<dbReference type="Gramene" id="LPERR01G26530.1">
    <property type="protein sequence ID" value="LPERR01G26530.1"/>
    <property type="gene ID" value="LPERR01G26530"/>
</dbReference>
<keyword evidence="2" id="KW-1185">Reference proteome</keyword>
<accession>A0A0D9V5N4</accession>
<reference evidence="2" key="2">
    <citation type="submission" date="2013-12" db="EMBL/GenBank/DDBJ databases">
        <authorList>
            <person name="Yu Y."/>
            <person name="Lee S."/>
            <person name="de Baynast K."/>
            <person name="Wissotski M."/>
            <person name="Liu L."/>
            <person name="Talag J."/>
            <person name="Goicoechea J."/>
            <person name="Angelova A."/>
            <person name="Jetty R."/>
            <person name="Kudrna D."/>
            <person name="Golser W."/>
            <person name="Rivera L."/>
            <person name="Zhang J."/>
            <person name="Wing R."/>
        </authorList>
    </citation>
    <scope>NUCLEOTIDE SEQUENCE</scope>
</reference>
<dbReference type="AlphaFoldDB" id="A0A0D9V5N4"/>
<sequence>MDGHQPGKRFRRGCWEEARTRRPHAGARSGCGFGCHGSHPRDACRASPPCRPRPAAVRFAWR</sequence>
<dbReference type="Proteomes" id="UP000032180">
    <property type="component" value="Chromosome 1"/>
</dbReference>
<proteinExistence type="predicted"/>